<evidence type="ECO:0000313" key="9">
    <source>
        <dbReference type="Proteomes" id="UP000030011"/>
    </source>
</evidence>
<dbReference type="GO" id="GO:0003677">
    <property type="term" value="F:DNA binding"/>
    <property type="evidence" value="ECO:0007669"/>
    <property type="project" value="UniProtKB-KW"/>
</dbReference>
<dbReference type="InterPro" id="IPR007627">
    <property type="entry name" value="RNA_pol_sigma70_r2"/>
</dbReference>
<feature type="domain" description="RNA polymerase sigma factor 70 region 4 type 2" evidence="7">
    <location>
        <begin position="112"/>
        <end position="162"/>
    </location>
</feature>
<evidence type="ECO:0000256" key="3">
    <source>
        <dbReference type="ARBA" id="ARBA00023082"/>
    </source>
</evidence>
<keyword evidence="4" id="KW-0238">DNA-binding</keyword>
<sequence length="194" mass="20999">MGIGRPLVSPAAEAYLDVALPRLMAIALSLTGHRQDAEDLVQDSVAKLLVSWSKVERASAPDAYVRQLMVNTFLSRRRRRSSSEVVSHDVVTADRVTGGPSVESGVADRDHVRRLLLALPPRERAVMVLRHLEDLPDAAIAEVLKCSAVSVRVTAHRARERLRATMEGTLVPCPEPTVAAATTSPSRSVVSVPD</sequence>
<evidence type="ECO:0000256" key="1">
    <source>
        <dbReference type="ARBA" id="ARBA00010641"/>
    </source>
</evidence>
<dbReference type="EMBL" id="AVPK01000001">
    <property type="protein sequence ID" value="KGN39303.1"/>
    <property type="molecule type" value="Genomic_DNA"/>
</dbReference>
<keyword evidence="5" id="KW-0804">Transcription</keyword>
<name>A0A0A0JQ54_9MICO</name>
<evidence type="ECO:0000313" key="8">
    <source>
        <dbReference type="EMBL" id="KGN39303.1"/>
    </source>
</evidence>
<dbReference type="InterPro" id="IPR013325">
    <property type="entry name" value="RNA_pol_sigma_r2"/>
</dbReference>
<dbReference type="SUPFAM" id="SSF88659">
    <property type="entry name" value="Sigma3 and sigma4 domains of RNA polymerase sigma factors"/>
    <property type="match status" value="1"/>
</dbReference>
<comment type="similarity">
    <text evidence="1">Belongs to the sigma-70 factor family. ECF subfamily.</text>
</comment>
<keyword evidence="9" id="KW-1185">Reference proteome</keyword>
<dbReference type="eggNOG" id="COG1595">
    <property type="taxonomic scope" value="Bacteria"/>
</dbReference>
<dbReference type="CDD" id="cd06171">
    <property type="entry name" value="Sigma70_r4"/>
    <property type="match status" value="1"/>
</dbReference>
<dbReference type="Gene3D" id="1.10.1740.10">
    <property type="match status" value="1"/>
</dbReference>
<dbReference type="InterPro" id="IPR013324">
    <property type="entry name" value="RNA_pol_sigma_r3/r4-like"/>
</dbReference>
<organism evidence="8 9">
    <name type="scientific">Knoellia subterranea KCTC 19937</name>
    <dbReference type="NCBI Taxonomy" id="1385521"/>
    <lineage>
        <taxon>Bacteria</taxon>
        <taxon>Bacillati</taxon>
        <taxon>Actinomycetota</taxon>
        <taxon>Actinomycetes</taxon>
        <taxon>Micrococcales</taxon>
        <taxon>Intrasporangiaceae</taxon>
        <taxon>Knoellia</taxon>
    </lineage>
</organism>
<evidence type="ECO:0000256" key="2">
    <source>
        <dbReference type="ARBA" id="ARBA00023015"/>
    </source>
</evidence>
<dbReference type="Pfam" id="PF04542">
    <property type="entry name" value="Sigma70_r2"/>
    <property type="match status" value="1"/>
</dbReference>
<dbReference type="OrthoDB" id="9804285at2"/>
<dbReference type="PANTHER" id="PTHR43133">
    <property type="entry name" value="RNA POLYMERASE ECF-TYPE SIGMA FACTO"/>
    <property type="match status" value="1"/>
</dbReference>
<dbReference type="GO" id="GO:0016987">
    <property type="term" value="F:sigma factor activity"/>
    <property type="evidence" value="ECO:0007669"/>
    <property type="project" value="UniProtKB-KW"/>
</dbReference>
<dbReference type="Gene3D" id="1.10.10.10">
    <property type="entry name" value="Winged helix-like DNA-binding domain superfamily/Winged helix DNA-binding domain"/>
    <property type="match status" value="1"/>
</dbReference>
<evidence type="ECO:0000259" key="7">
    <source>
        <dbReference type="Pfam" id="PF08281"/>
    </source>
</evidence>
<keyword evidence="2" id="KW-0805">Transcription regulation</keyword>
<dbReference type="AlphaFoldDB" id="A0A0A0JQ54"/>
<evidence type="ECO:0000256" key="5">
    <source>
        <dbReference type="ARBA" id="ARBA00023163"/>
    </source>
</evidence>
<accession>A0A0A0JQ54</accession>
<reference evidence="8 9" key="1">
    <citation type="submission" date="2013-08" db="EMBL/GenBank/DDBJ databases">
        <title>The genome sequence of Knoellia subterranea.</title>
        <authorList>
            <person name="Zhu W."/>
            <person name="Wang G."/>
        </authorList>
    </citation>
    <scope>NUCLEOTIDE SEQUENCE [LARGE SCALE GENOMIC DNA]</scope>
    <source>
        <strain evidence="8 9">KCTC 19937</strain>
    </source>
</reference>
<dbReference type="Pfam" id="PF08281">
    <property type="entry name" value="Sigma70_r4_2"/>
    <property type="match status" value="1"/>
</dbReference>
<evidence type="ECO:0000259" key="6">
    <source>
        <dbReference type="Pfam" id="PF04542"/>
    </source>
</evidence>
<gene>
    <name evidence="8" type="ORF">N803_02190</name>
</gene>
<feature type="domain" description="RNA polymerase sigma-70 region 2" evidence="6">
    <location>
        <begin position="20"/>
        <end position="81"/>
    </location>
</feature>
<dbReference type="Proteomes" id="UP000030011">
    <property type="component" value="Unassembled WGS sequence"/>
</dbReference>
<dbReference type="STRING" id="1385521.N803_02190"/>
<dbReference type="InterPro" id="IPR014284">
    <property type="entry name" value="RNA_pol_sigma-70_dom"/>
</dbReference>
<dbReference type="RefSeq" id="WP_052111620.1">
    <property type="nucleotide sequence ID" value="NZ_AVPK01000001.1"/>
</dbReference>
<comment type="caution">
    <text evidence="8">The sequence shown here is derived from an EMBL/GenBank/DDBJ whole genome shotgun (WGS) entry which is preliminary data.</text>
</comment>
<dbReference type="InterPro" id="IPR039425">
    <property type="entry name" value="RNA_pol_sigma-70-like"/>
</dbReference>
<evidence type="ECO:0000256" key="4">
    <source>
        <dbReference type="ARBA" id="ARBA00023125"/>
    </source>
</evidence>
<dbReference type="InterPro" id="IPR036388">
    <property type="entry name" value="WH-like_DNA-bd_sf"/>
</dbReference>
<protein>
    <submittedName>
        <fullName evidence="8">RNA polymerase subunit sigma-24</fullName>
    </submittedName>
</protein>
<dbReference type="PANTHER" id="PTHR43133:SF50">
    <property type="entry name" value="ECF RNA POLYMERASE SIGMA FACTOR SIGM"/>
    <property type="match status" value="1"/>
</dbReference>
<dbReference type="NCBIfam" id="TIGR02937">
    <property type="entry name" value="sigma70-ECF"/>
    <property type="match status" value="1"/>
</dbReference>
<dbReference type="InterPro" id="IPR013249">
    <property type="entry name" value="RNA_pol_sigma70_r4_t2"/>
</dbReference>
<proteinExistence type="inferred from homology"/>
<keyword evidence="3" id="KW-0731">Sigma factor</keyword>
<dbReference type="GO" id="GO:0006352">
    <property type="term" value="P:DNA-templated transcription initiation"/>
    <property type="evidence" value="ECO:0007669"/>
    <property type="project" value="InterPro"/>
</dbReference>
<dbReference type="SUPFAM" id="SSF88946">
    <property type="entry name" value="Sigma2 domain of RNA polymerase sigma factors"/>
    <property type="match status" value="1"/>
</dbReference>